<protein>
    <submittedName>
        <fullName evidence="1">Uncharacterized protein</fullName>
    </submittedName>
</protein>
<dbReference type="Gene3D" id="3.30.56.110">
    <property type="entry name" value="Protein of unknown function DUF2237"/>
    <property type="match status" value="1"/>
</dbReference>
<name>A0A1Y1UQL4_9TREE</name>
<dbReference type="Pfam" id="PF09996">
    <property type="entry name" value="DUF2237"/>
    <property type="match status" value="1"/>
</dbReference>
<dbReference type="GeneID" id="33556510"/>
<dbReference type="PANTHER" id="PTHR37466">
    <property type="entry name" value="SLR1628 PROTEIN"/>
    <property type="match status" value="1"/>
</dbReference>
<comment type="caution">
    <text evidence="1">The sequence shown here is derived from an EMBL/GenBank/DDBJ whole genome shotgun (WGS) entry which is preliminary data.</text>
</comment>
<gene>
    <name evidence="1" type="ORF">BD324DRAFT_615261</name>
</gene>
<dbReference type="AlphaFoldDB" id="A0A1Y1UQL4"/>
<accession>A0A1Y1UQL4</accession>
<dbReference type="OrthoDB" id="1517790at2759"/>
<reference evidence="1 2" key="1">
    <citation type="submission" date="2017-03" db="EMBL/GenBank/DDBJ databases">
        <title>Widespread Adenine N6-methylation of Active Genes in Fungi.</title>
        <authorList>
            <consortium name="DOE Joint Genome Institute"/>
            <person name="Mondo S.J."/>
            <person name="Dannebaum R.O."/>
            <person name="Kuo R.C."/>
            <person name="Louie K.B."/>
            <person name="Bewick A.J."/>
            <person name="Labutti K."/>
            <person name="Haridas S."/>
            <person name="Kuo A."/>
            <person name="Salamov A."/>
            <person name="Ahrendt S.R."/>
            <person name="Lau R."/>
            <person name="Bowen B.P."/>
            <person name="Lipzen A."/>
            <person name="Sullivan W."/>
            <person name="Andreopoulos W.B."/>
            <person name="Clum A."/>
            <person name="Lindquist E."/>
            <person name="Daum C."/>
            <person name="Northen T.R."/>
            <person name="Ramamoorthy G."/>
            <person name="Schmitz R.J."/>
            <person name="Gryganskyi A."/>
            <person name="Culley D."/>
            <person name="Magnuson J."/>
            <person name="James T.Y."/>
            <person name="O'Malley M.A."/>
            <person name="Stajich J.E."/>
            <person name="Spatafora J.W."/>
            <person name="Visel A."/>
            <person name="Grigoriev I.V."/>
        </authorList>
    </citation>
    <scope>NUCLEOTIDE SEQUENCE [LARGE SCALE GENOMIC DNA]</scope>
    <source>
        <strain evidence="1 2">NRRL Y-17943</strain>
    </source>
</reference>
<dbReference type="STRING" id="4999.A0A1Y1UQL4"/>
<sequence>MTYNAAICLESPITQTPLMRLPLLSAIAALFTSVPVTSSSNITRSASSMVLETGKMNVLHGPLQPLTRSGDSTHPAGFMRDGTCWGLSSSDDPGQHYVGAVVSKEFLEFSKARGNDLTNRTPYFPGLKDGCKWCLCVARWKEAFMASSEMGDKIVPKVILDATAYDTLKQVKIEDLKKFEFKDHQRAEL</sequence>
<dbReference type="PANTHER" id="PTHR37466:SF1">
    <property type="entry name" value="SLR1628 PROTEIN"/>
    <property type="match status" value="1"/>
</dbReference>
<proteinExistence type="predicted"/>
<dbReference type="RefSeq" id="XP_021873642.1">
    <property type="nucleotide sequence ID" value="XM_022014702.1"/>
</dbReference>
<evidence type="ECO:0000313" key="1">
    <source>
        <dbReference type="EMBL" id="ORX39857.1"/>
    </source>
</evidence>
<evidence type="ECO:0000313" key="2">
    <source>
        <dbReference type="Proteomes" id="UP000193218"/>
    </source>
</evidence>
<dbReference type="InterPro" id="IPR018714">
    <property type="entry name" value="DUF2237"/>
</dbReference>
<dbReference type="InParanoid" id="A0A1Y1UQL4"/>
<organism evidence="1 2">
    <name type="scientific">Kockovaella imperatae</name>
    <dbReference type="NCBI Taxonomy" id="4999"/>
    <lineage>
        <taxon>Eukaryota</taxon>
        <taxon>Fungi</taxon>
        <taxon>Dikarya</taxon>
        <taxon>Basidiomycota</taxon>
        <taxon>Agaricomycotina</taxon>
        <taxon>Tremellomycetes</taxon>
        <taxon>Tremellales</taxon>
        <taxon>Cuniculitremaceae</taxon>
        <taxon>Kockovaella</taxon>
    </lineage>
</organism>
<keyword evidence="2" id="KW-1185">Reference proteome</keyword>
<dbReference type="EMBL" id="NBSH01000002">
    <property type="protein sequence ID" value="ORX39857.1"/>
    <property type="molecule type" value="Genomic_DNA"/>
</dbReference>
<dbReference type="Proteomes" id="UP000193218">
    <property type="component" value="Unassembled WGS sequence"/>
</dbReference>